<sequence length="891" mass="97215">MTTPTTATAASSASATTRICIKNLHPSFDETKLKNHLRTAQPNLHITDCKLLKTADGKSRKIAFVGFQTSEQAQMAVSYFDRSFAGTARLSVSLAFSKKKNHQQQSSSEYRPWSKHSEGSSRYAKLHQPKEQDDEKISADDTNNKSNLGGKNDDNADEESEEANRKKEEFLSAMGISTSSKQGGKVSKSKFWANDDANVEPGVDRNEADAVGNNNDDDNDSHHSSSSSSVDSDSDDDSMVESGIDNTNGDKDKTSSDLDFLKSKQVKAEILTDESDEEEEDDADSSSSGGADDSSSESDASSMEEADAEKIKSGDNVSLSISGASGSSGEIKAPAHSQPSNTLFDRLFVRNLPFTTTEEDLYEKFTEFGHVTAVHIPVDDSKRNKGYAFINFEHSKDAKLAMDSLDGEDFQGRLIHILPARPSADQSNDVDESNLTYKERQSLARQKEAEKSSTGWSASFLRGDAVVDNVADRLGISKGDILNVKDGISSGNAAVRLALGETHIISENIAFFESHGVDVTALDSKSNRNGVGSSAPKRSKTMILVKNLPYDTSLEDLTKVFHGIGGDVPTNILLPPSKTAALVEYGHATDARRAFRNLAYKKFKHVPLYLEWAPMMTVDNKEQSKDDTVIDTKKQGGSEIGMKSGLVNEDPSMEIVDVGGSQTVYVKNLNFSTTEEVLEKAFTRSGFQPRAVKIPTKTAPLSKFGVSSSAELSGKHDTRHLSMGFGFVEFPTEEVALKAMKAMQGKVVDGHALNVKLSTKTLSKPNPPGTDKSSKNTKIIVRNVPFEASRTELLQLFGSFGQLKKVRLPKKFDGTHRGFAFCEFLTSKEAQNAMTTLSRTHLYGRHLVLEWVVASDEGGKVDVDAVREKAKRDAMRTGLGGNDKKRKHLKF</sequence>
<dbReference type="PROSITE" id="PS50102">
    <property type="entry name" value="RRM"/>
    <property type="match status" value="5"/>
</dbReference>
<evidence type="ECO:0000313" key="8">
    <source>
        <dbReference type="EMBL" id="KAL3764271.1"/>
    </source>
</evidence>
<feature type="compositionally biased region" description="Acidic residues" evidence="6">
    <location>
        <begin position="271"/>
        <end position="284"/>
    </location>
</feature>
<dbReference type="CDD" id="cd12318">
    <property type="entry name" value="RRM5_RBM19_like"/>
    <property type="match status" value="1"/>
</dbReference>
<keyword evidence="3 5" id="KW-0694">RNA-binding</keyword>
<dbReference type="Proteomes" id="UP001530293">
    <property type="component" value="Unassembled WGS sequence"/>
</dbReference>
<feature type="compositionally biased region" description="Low complexity" evidence="6">
    <location>
        <begin position="318"/>
        <end position="329"/>
    </location>
</feature>
<evidence type="ECO:0000313" key="9">
    <source>
        <dbReference type="Proteomes" id="UP001530293"/>
    </source>
</evidence>
<feature type="region of interest" description="Disordered" evidence="6">
    <location>
        <begin position="97"/>
        <end position="338"/>
    </location>
</feature>
<gene>
    <name evidence="8" type="ORF">ACHAWU_004083</name>
</gene>
<dbReference type="Gene3D" id="3.30.70.330">
    <property type="match status" value="5"/>
</dbReference>
<evidence type="ECO:0000256" key="1">
    <source>
        <dbReference type="ARBA" id="ARBA00004123"/>
    </source>
</evidence>
<keyword evidence="2" id="KW-0677">Repeat</keyword>
<dbReference type="AlphaFoldDB" id="A0ABD3MQP1"/>
<evidence type="ECO:0000256" key="3">
    <source>
        <dbReference type="ARBA" id="ARBA00022884"/>
    </source>
</evidence>
<feature type="domain" description="RRM" evidence="7">
    <location>
        <begin position="345"/>
        <end position="422"/>
    </location>
</feature>
<dbReference type="CDD" id="cd12320">
    <property type="entry name" value="RRM6_RBM19_RRM5_MRD1"/>
    <property type="match status" value="1"/>
</dbReference>
<feature type="compositionally biased region" description="Basic and acidic residues" evidence="6">
    <location>
        <begin position="248"/>
        <end position="262"/>
    </location>
</feature>
<name>A0ABD3MQP1_9STRA</name>
<dbReference type="InterPro" id="IPR000504">
    <property type="entry name" value="RRM_dom"/>
</dbReference>
<evidence type="ECO:0000259" key="7">
    <source>
        <dbReference type="PROSITE" id="PS50102"/>
    </source>
</evidence>
<reference evidence="8 9" key="1">
    <citation type="submission" date="2024-10" db="EMBL/GenBank/DDBJ databases">
        <title>Updated reference genomes for cyclostephanoid diatoms.</title>
        <authorList>
            <person name="Roberts W.R."/>
            <person name="Alverson A.J."/>
        </authorList>
    </citation>
    <scope>NUCLEOTIDE SEQUENCE [LARGE SCALE GENOMIC DNA]</scope>
    <source>
        <strain evidence="8 9">AJA232-27</strain>
    </source>
</reference>
<feature type="compositionally biased region" description="Low complexity" evidence="6">
    <location>
        <begin position="285"/>
        <end position="301"/>
    </location>
</feature>
<dbReference type="SMART" id="SM00360">
    <property type="entry name" value="RRM"/>
    <property type="match status" value="5"/>
</dbReference>
<organism evidence="8 9">
    <name type="scientific">Discostella pseudostelligera</name>
    <dbReference type="NCBI Taxonomy" id="259834"/>
    <lineage>
        <taxon>Eukaryota</taxon>
        <taxon>Sar</taxon>
        <taxon>Stramenopiles</taxon>
        <taxon>Ochrophyta</taxon>
        <taxon>Bacillariophyta</taxon>
        <taxon>Coscinodiscophyceae</taxon>
        <taxon>Thalassiosirophycidae</taxon>
        <taxon>Stephanodiscales</taxon>
        <taxon>Stephanodiscaceae</taxon>
        <taxon>Discostella</taxon>
    </lineage>
</organism>
<dbReference type="GO" id="GO:0003723">
    <property type="term" value="F:RNA binding"/>
    <property type="evidence" value="ECO:0007669"/>
    <property type="project" value="UniProtKB-UniRule"/>
</dbReference>
<dbReference type="InterPro" id="IPR012677">
    <property type="entry name" value="Nucleotide-bd_a/b_plait_sf"/>
</dbReference>
<proteinExistence type="predicted"/>
<dbReference type="InterPro" id="IPR034423">
    <property type="entry name" value="RBM19_RRM5"/>
</dbReference>
<feature type="domain" description="RRM" evidence="7">
    <location>
        <begin position="17"/>
        <end position="97"/>
    </location>
</feature>
<dbReference type="InterPro" id="IPR051945">
    <property type="entry name" value="RRM_MRD1_RNA_proc_ribogen"/>
</dbReference>
<evidence type="ECO:0000256" key="5">
    <source>
        <dbReference type="PROSITE-ProRule" id="PRU00176"/>
    </source>
</evidence>
<dbReference type="PANTHER" id="PTHR48039">
    <property type="entry name" value="RNA-BINDING MOTIF PROTEIN 14B"/>
    <property type="match status" value="1"/>
</dbReference>
<accession>A0ABD3MQP1</accession>
<dbReference type="GO" id="GO:0005634">
    <property type="term" value="C:nucleus"/>
    <property type="evidence" value="ECO:0007669"/>
    <property type="project" value="UniProtKB-SubCell"/>
</dbReference>
<comment type="subcellular location">
    <subcellularLocation>
        <location evidence="1">Nucleus</location>
    </subcellularLocation>
</comment>
<comment type="caution">
    <text evidence="8">The sequence shown here is derived from an EMBL/GenBank/DDBJ whole genome shotgun (WGS) entry which is preliminary data.</text>
</comment>
<dbReference type="PANTHER" id="PTHR48039:SF5">
    <property type="entry name" value="RNA-BINDING PROTEIN 28"/>
    <property type="match status" value="1"/>
</dbReference>
<evidence type="ECO:0000256" key="6">
    <source>
        <dbReference type="SAM" id="MobiDB-lite"/>
    </source>
</evidence>
<feature type="compositionally biased region" description="Low complexity" evidence="6">
    <location>
        <begin position="177"/>
        <end position="190"/>
    </location>
</feature>
<dbReference type="SUPFAM" id="SSF54928">
    <property type="entry name" value="RNA-binding domain, RBD"/>
    <property type="match status" value="3"/>
</dbReference>
<keyword evidence="4" id="KW-0539">Nucleus</keyword>
<dbReference type="Pfam" id="PF00076">
    <property type="entry name" value="RRM_1"/>
    <property type="match status" value="5"/>
</dbReference>
<feature type="domain" description="RRM" evidence="7">
    <location>
        <begin position="541"/>
        <end position="615"/>
    </location>
</feature>
<dbReference type="CDD" id="cd12317">
    <property type="entry name" value="RRM4_RBM19_RRM3_MRD1"/>
    <property type="match status" value="1"/>
</dbReference>
<feature type="compositionally biased region" description="Basic and acidic residues" evidence="6">
    <location>
        <begin position="128"/>
        <end position="143"/>
    </location>
</feature>
<feature type="compositionally biased region" description="Basic and acidic residues" evidence="6">
    <location>
        <begin position="623"/>
        <end position="636"/>
    </location>
</feature>
<feature type="region of interest" description="Disordered" evidence="6">
    <location>
        <begin position="623"/>
        <end position="644"/>
    </location>
</feature>
<evidence type="ECO:0000256" key="4">
    <source>
        <dbReference type="ARBA" id="ARBA00023242"/>
    </source>
</evidence>
<protein>
    <recommendedName>
        <fullName evidence="7">RRM domain-containing protein</fullName>
    </recommendedName>
</protein>
<feature type="domain" description="RRM" evidence="7">
    <location>
        <begin position="662"/>
        <end position="760"/>
    </location>
</feature>
<keyword evidence="9" id="KW-1185">Reference proteome</keyword>
<dbReference type="InterPro" id="IPR035979">
    <property type="entry name" value="RBD_domain_sf"/>
</dbReference>
<evidence type="ECO:0000256" key="2">
    <source>
        <dbReference type="ARBA" id="ARBA00022737"/>
    </source>
</evidence>
<dbReference type="EMBL" id="JALLBG020000108">
    <property type="protein sequence ID" value="KAL3764271.1"/>
    <property type="molecule type" value="Genomic_DNA"/>
</dbReference>
<feature type="domain" description="RRM" evidence="7">
    <location>
        <begin position="777"/>
        <end position="854"/>
    </location>
</feature>